<protein>
    <submittedName>
        <fullName evidence="2">Uncharacterized protein</fullName>
    </submittedName>
</protein>
<name>A0A6G1DBM8_9ORYZ</name>
<dbReference type="AlphaFoldDB" id="A0A6G1DBM8"/>
<sequence length="59" mass="6041">MGDDSRVQINRHLAPSMPGATSSDELVEHLARGGKPAAVAIVSQQVHSGMGGSNTDQGN</sequence>
<dbReference type="Proteomes" id="UP000479710">
    <property type="component" value="Unassembled WGS sequence"/>
</dbReference>
<dbReference type="EMBL" id="SPHZ02000006">
    <property type="protein sequence ID" value="KAF0909857.1"/>
    <property type="molecule type" value="Genomic_DNA"/>
</dbReference>
<evidence type="ECO:0000313" key="3">
    <source>
        <dbReference type="Proteomes" id="UP000479710"/>
    </source>
</evidence>
<evidence type="ECO:0000313" key="2">
    <source>
        <dbReference type="EMBL" id="KAF0909857.1"/>
    </source>
</evidence>
<reference evidence="2 3" key="1">
    <citation type="submission" date="2019-11" db="EMBL/GenBank/DDBJ databases">
        <title>Whole genome sequence of Oryza granulata.</title>
        <authorList>
            <person name="Li W."/>
        </authorList>
    </citation>
    <scope>NUCLEOTIDE SEQUENCE [LARGE SCALE GENOMIC DNA]</scope>
    <source>
        <strain evidence="3">cv. Menghai</strain>
        <tissue evidence="2">Leaf</tissue>
    </source>
</reference>
<feature type="region of interest" description="Disordered" evidence="1">
    <location>
        <begin position="1"/>
        <end position="22"/>
    </location>
</feature>
<keyword evidence="3" id="KW-1185">Reference proteome</keyword>
<proteinExistence type="predicted"/>
<comment type="caution">
    <text evidence="2">The sequence shown here is derived from an EMBL/GenBank/DDBJ whole genome shotgun (WGS) entry which is preliminary data.</text>
</comment>
<gene>
    <name evidence="2" type="ORF">E2562_000170</name>
</gene>
<organism evidence="2 3">
    <name type="scientific">Oryza meyeriana var. granulata</name>
    <dbReference type="NCBI Taxonomy" id="110450"/>
    <lineage>
        <taxon>Eukaryota</taxon>
        <taxon>Viridiplantae</taxon>
        <taxon>Streptophyta</taxon>
        <taxon>Embryophyta</taxon>
        <taxon>Tracheophyta</taxon>
        <taxon>Spermatophyta</taxon>
        <taxon>Magnoliopsida</taxon>
        <taxon>Liliopsida</taxon>
        <taxon>Poales</taxon>
        <taxon>Poaceae</taxon>
        <taxon>BOP clade</taxon>
        <taxon>Oryzoideae</taxon>
        <taxon>Oryzeae</taxon>
        <taxon>Oryzinae</taxon>
        <taxon>Oryza</taxon>
        <taxon>Oryza meyeriana</taxon>
    </lineage>
</organism>
<accession>A0A6G1DBM8</accession>
<evidence type="ECO:0000256" key="1">
    <source>
        <dbReference type="SAM" id="MobiDB-lite"/>
    </source>
</evidence>